<dbReference type="Proteomes" id="UP000183190">
    <property type="component" value="Unassembled WGS sequence"/>
</dbReference>
<protein>
    <submittedName>
        <fullName evidence="2">UDP-4-amino-4,6-dideoxy-N-acetyl-beta-L-altrosamine N-acetyltransferase</fullName>
    </submittedName>
</protein>
<dbReference type="InterPro" id="IPR000182">
    <property type="entry name" value="GNAT_dom"/>
</dbReference>
<feature type="domain" description="N-acetyltransferase" evidence="1">
    <location>
        <begin position="2"/>
        <end position="167"/>
    </location>
</feature>
<dbReference type="AlphaFoldDB" id="A0A1H6JT01"/>
<dbReference type="CDD" id="cd04301">
    <property type="entry name" value="NAT_SF"/>
    <property type="match status" value="1"/>
</dbReference>
<dbReference type="SUPFAM" id="SSF55729">
    <property type="entry name" value="Acyl-CoA N-acyltransferases (Nat)"/>
    <property type="match status" value="1"/>
</dbReference>
<accession>A0A1H6JT01</accession>
<evidence type="ECO:0000313" key="2">
    <source>
        <dbReference type="EMBL" id="SEH65395.1"/>
    </source>
</evidence>
<dbReference type="EMBL" id="FNWV01000006">
    <property type="protein sequence ID" value="SEH65395.1"/>
    <property type="molecule type" value="Genomic_DNA"/>
</dbReference>
<dbReference type="RefSeq" id="WP_074716886.1">
    <property type="nucleotide sequence ID" value="NZ_FNWV01000006.1"/>
</dbReference>
<dbReference type="GO" id="GO:0016747">
    <property type="term" value="F:acyltransferase activity, transferring groups other than amino-acyl groups"/>
    <property type="evidence" value="ECO:0007669"/>
    <property type="project" value="InterPro"/>
</dbReference>
<evidence type="ECO:0000259" key="1">
    <source>
        <dbReference type="PROSITE" id="PS51186"/>
    </source>
</evidence>
<dbReference type="PANTHER" id="PTHR43415">
    <property type="entry name" value="SPERMIDINE N(1)-ACETYLTRANSFERASE"/>
    <property type="match status" value="1"/>
</dbReference>
<organism evidence="2 3">
    <name type="scientific">Ruminococcus flavefaciens</name>
    <dbReference type="NCBI Taxonomy" id="1265"/>
    <lineage>
        <taxon>Bacteria</taxon>
        <taxon>Bacillati</taxon>
        <taxon>Bacillota</taxon>
        <taxon>Clostridia</taxon>
        <taxon>Eubacteriales</taxon>
        <taxon>Oscillospiraceae</taxon>
        <taxon>Ruminococcus</taxon>
    </lineage>
</organism>
<dbReference type="PANTHER" id="PTHR43415:SF3">
    <property type="entry name" value="GNAT-FAMILY ACETYLTRANSFERASE"/>
    <property type="match status" value="1"/>
</dbReference>
<dbReference type="OrthoDB" id="9795206at2"/>
<proteinExistence type="predicted"/>
<reference evidence="2 3" key="1">
    <citation type="submission" date="2016-10" db="EMBL/GenBank/DDBJ databases">
        <authorList>
            <person name="de Groot N.N."/>
        </authorList>
    </citation>
    <scope>NUCLEOTIDE SEQUENCE [LARGE SCALE GENOMIC DNA]</scope>
    <source>
        <strain evidence="2 3">YAD2003</strain>
    </source>
</reference>
<dbReference type="PROSITE" id="PS51186">
    <property type="entry name" value="GNAT"/>
    <property type="match status" value="1"/>
</dbReference>
<sequence length="176" mass="20733">MYKLRELESRDLAEINSWRNKPELISHLAAPFRYINPRVDQEWFENYMRSRSTNVRCSIVDEKDEELYGLVSLTSIDQLNQAAELHLMIGSVENRGKGIGTFAVNEMLHHAFYNLNLHRIELECLETNTIALKLYENCGFKREGIKRKAVFKQGEYINMYVYSILKEEYMELKENG</sequence>
<name>A0A1H6JT01_RUMFL</name>
<keyword evidence="2" id="KW-0808">Transferase</keyword>
<evidence type="ECO:0000313" key="3">
    <source>
        <dbReference type="Proteomes" id="UP000183190"/>
    </source>
</evidence>
<dbReference type="InterPro" id="IPR016181">
    <property type="entry name" value="Acyl_CoA_acyltransferase"/>
</dbReference>
<dbReference type="Gene3D" id="3.40.630.30">
    <property type="match status" value="1"/>
</dbReference>
<dbReference type="Pfam" id="PF13302">
    <property type="entry name" value="Acetyltransf_3"/>
    <property type="match status" value="1"/>
</dbReference>
<gene>
    <name evidence="2" type="ORF">SAMN02910265_01961</name>
</gene>